<dbReference type="AlphaFoldDB" id="A0A1E1KN96"/>
<accession>A0A1E1KN96</accession>
<name>A0A1E1KN96_9HELO</name>
<gene>
    <name evidence="2" type="ORF">RAG0_07800</name>
</gene>
<dbReference type="OrthoDB" id="5403227at2759"/>
<organism evidence="2 3">
    <name type="scientific">Rhynchosporium agropyri</name>
    <dbReference type="NCBI Taxonomy" id="914238"/>
    <lineage>
        <taxon>Eukaryota</taxon>
        <taxon>Fungi</taxon>
        <taxon>Dikarya</taxon>
        <taxon>Ascomycota</taxon>
        <taxon>Pezizomycotina</taxon>
        <taxon>Leotiomycetes</taxon>
        <taxon>Helotiales</taxon>
        <taxon>Ploettnerulaceae</taxon>
        <taxon>Rhynchosporium</taxon>
    </lineage>
</organism>
<dbReference type="InterPro" id="IPR056210">
    <property type="entry name" value="Avr2-like"/>
</dbReference>
<dbReference type="Pfam" id="PF24180">
    <property type="entry name" value="Avr2"/>
    <property type="match status" value="1"/>
</dbReference>
<protein>
    <recommendedName>
        <fullName evidence="4">Secreted protein</fullName>
    </recommendedName>
</protein>
<dbReference type="EMBL" id="FJUX01000041">
    <property type="protein sequence ID" value="CZS99470.1"/>
    <property type="molecule type" value="Genomic_DNA"/>
</dbReference>
<evidence type="ECO:0000313" key="3">
    <source>
        <dbReference type="Proteomes" id="UP000178912"/>
    </source>
</evidence>
<dbReference type="Proteomes" id="UP000178912">
    <property type="component" value="Unassembled WGS sequence"/>
</dbReference>
<proteinExistence type="predicted"/>
<feature type="chain" id="PRO_5009446312" description="Secreted protein" evidence="1">
    <location>
        <begin position="20"/>
        <end position="161"/>
    </location>
</feature>
<reference evidence="3" key="1">
    <citation type="submission" date="2016-03" db="EMBL/GenBank/DDBJ databases">
        <authorList>
            <person name="Guldener U."/>
        </authorList>
    </citation>
    <scope>NUCLEOTIDE SEQUENCE [LARGE SCALE GENOMIC DNA]</scope>
    <source>
        <strain evidence="3">04CH-RAC-A.6.1</strain>
    </source>
</reference>
<evidence type="ECO:0000256" key="1">
    <source>
        <dbReference type="SAM" id="SignalP"/>
    </source>
</evidence>
<evidence type="ECO:0000313" key="2">
    <source>
        <dbReference type="EMBL" id="CZS99470.1"/>
    </source>
</evidence>
<keyword evidence="1" id="KW-0732">Signal</keyword>
<evidence type="ECO:0008006" key="4">
    <source>
        <dbReference type="Google" id="ProtNLM"/>
    </source>
</evidence>
<sequence length="161" mass="18099">MRFTFLVGLSITWALTVTCRPTDTYDPVPQLQPRGNAFCLFPTFNTAPRHYTTAFSTDPISYTRELGGGPWTVAGNTLLNWRQFEVRRGIASLTSVLEVAPPNGHRALHNYEIEVRRSPASNPNGPSECFLTTRLNAGQSSARLQWHLDASYRYHLTISED</sequence>
<feature type="signal peptide" evidence="1">
    <location>
        <begin position="1"/>
        <end position="19"/>
    </location>
</feature>
<keyword evidence="3" id="KW-1185">Reference proteome</keyword>